<name>A0A0F9UBB7_9ZZZZ</name>
<sequence length="163" mass="18636">MIPKDIKGICELFDCNVVTDLAPKGFGDGHNNLKPIYYLGTPTELSAGLHGTRLSKHFFTKTALERYCSSKKGHDEINNMAKGVFTEWLPDYEEWFENICDGCFDIRGINASEHKCHSWSLSGHKVSEFYNHKGERINNECLCPQCNPTGIYNYSRHKKEVKE</sequence>
<dbReference type="AlphaFoldDB" id="A0A0F9UBB7"/>
<protein>
    <submittedName>
        <fullName evidence="1">Uncharacterized protein</fullName>
    </submittedName>
</protein>
<accession>A0A0F9UBB7</accession>
<gene>
    <name evidence="1" type="ORF">LCGC14_0627730</name>
</gene>
<evidence type="ECO:0000313" key="1">
    <source>
        <dbReference type="EMBL" id="KKN50908.1"/>
    </source>
</evidence>
<comment type="caution">
    <text evidence="1">The sequence shown here is derived from an EMBL/GenBank/DDBJ whole genome shotgun (WGS) entry which is preliminary data.</text>
</comment>
<proteinExistence type="predicted"/>
<organism evidence="1">
    <name type="scientific">marine sediment metagenome</name>
    <dbReference type="NCBI Taxonomy" id="412755"/>
    <lineage>
        <taxon>unclassified sequences</taxon>
        <taxon>metagenomes</taxon>
        <taxon>ecological metagenomes</taxon>
    </lineage>
</organism>
<reference evidence="1" key="1">
    <citation type="journal article" date="2015" name="Nature">
        <title>Complex archaea that bridge the gap between prokaryotes and eukaryotes.</title>
        <authorList>
            <person name="Spang A."/>
            <person name="Saw J.H."/>
            <person name="Jorgensen S.L."/>
            <person name="Zaremba-Niedzwiedzka K."/>
            <person name="Martijn J."/>
            <person name="Lind A.E."/>
            <person name="van Eijk R."/>
            <person name="Schleper C."/>
            <person name="Guy L."/>
            <person name="Ettema T.J."/>
        </authorList>
    </citation>
    <scope>NUCLEOTIDE SEQUENCE</scope>
</reference>
<dbReference type="EMBL" id="LAZR01001089">
    <property type="protein sequence ID" value="KKN50908.1"/>
    <property type="molecule type" value="Genomic_DNA"/>
</dbReference>